<evidence type="ECO:0000256" key="1">
    <source>
        <dbReference type="SAM" id="Coils"/>
    </source>
</evidence>
<keyword evidence="1" id="KW-0175">Coiled coil</keyword>
<feature type="region of interest" description="Disordered" evidence="2">
    <location>
        <begin position="454"/>
        <end position="484"/>
    </location>
</feature>
<name>A0AAN9TXC5_9HEMI</name>
<comment type="caution">
    <text evidence="3">The sequence shown here is derived from an EMBL/GenBank/DDBJ whole genome shotgun (WGS) entry which is preliminary data.</text>
</comment>
<feature type="region of interest" description="Disordered" evidence="2">
    <location>
        <begin position="385"/>
        <end position="407"/>
    </location>
</feature>
<gene>
    <name evidence="3" type="ORF">V9T40_002634</name>
</gene>
<dbReference type="Proteomes" id="UP001367676">
    <property type="component" value="Unassembled WGS sequence"/>
</dbReference>
<organism evidence="3 4">
    <name type="scientific">Parthenolecanium corni</name>
    <dbReference type="NCBI Taxonomy" id="536013"/>
    <lineage>
        <taxon>Eukaryota</taxon>
        <taxon>Metazoa</taxon>
        <taxon>Ecdysozoa</taxon>
        <taxon>Arthropoda</taxon>
        <taxon>Hexapoda</taxon>
        <taxon>Insecta</taxon>
        <taxon>Pterygota</taxon>
        <taxon>Neoptera</taxon>
        <taxon>Paraneoptera</taxon>
        <taxon>Hemiptera</taxon>
        <taxon>Sternorrhyncha</taxon>
        <taxon>Coccoidea</taxon>
        <taxon>Coccidae</taxon>
        <taxon>Parthenolecanium</taxon>
    </lineage>
</organism>
<sequence length="594" mass="65453">MSSQQSQSQTLSQPQTHTDFLVGIATENASLKVQIKQEYDNSCAIVHQINKSVREIDSCKRDLNKFRELQEAKFSELKRLEADLDRQAFIFVSGNEFYSNCLQEINSLHPSVMKKDSMHNLLKQCEIELAVLKKRTEEWQRKKYQMRTIQAMKLNAEVVNLANVFVKRRMEYQKRISLTAQLDKEKAELQKLIETRNATKRADLVVSQNPPFAIVKNIRSTNVNDTADPCAEMNVSAHIPPVHNTSASQDSLILNSEVAAINSENEAAQPFDAPPDEVAANGTSVGGQATSCRSNCSTPVSVKSVGSQKGKSNRPRSRIFNLKSPRPADSVRASLNFSPIAKASVSPKIFSKRCTSAMPAWKPYRTPDILQKLNQEKHLFANRTCSSGASSKPPKQARIDHDASSSVVKSKPMNVGFGASVDAGRVEEGVDAATKFGKESNSEIRNVKMCPTNRIRSANNDLKKSNGQEDNEEANLNKENNLPPTNVEILSSEASHSKYFSNCNNNPQESATNDGNFVGETYGDMLHSSRENMFSGSVDGASKANCGGFRFGNSNENDGFTLTGGFTSADTGSNEPFIFKFTDDSSSKPAFSLF</sequence>
<evidence type="ECO:0000313" key="4">
    <source>
        <dbReference type="Proteomes" id="UP001367676"/>
    </source>
</evidence>
<proteinExistence type="predicted"/>
<protein>
    <submittedName>
        <fullName evidence="3">Uncharacterized protein</fullName>
    </submittedName>
</protein>
<keyword evidence="4" id="KW-1185">Reference proteome</keyword>
<evidence type="ECO:0000256" key="2">
    <source>
        <dbReference type="SAM" id="MobiDB-lite"/>
    </source>
</evidence>
<feature type="compositionally biased region" description="Polar residues" evidence="2">
    <location>
        <begin position="282"/>
        <end position="299"/>
    </location>
</feature>
<feature type="region of interest" description="Disordered" evidence="2">
    <location>
        <begin position="282"/>
        <end position="325"/>
    </location>
</feature>
<dbReference type="AlphaFoldDB" id="A0AAN9TXC5"/>
<feature type="compositionally biased region" description="Low complexity" evidence="2">
    <location>
        <begin position="300"/>
        <end position="310"/>
    </location>
</feature>
<dbReference type="EMBL" id="JBBCAQ010000022">
    <property type="protein sequence ID" value="KAK7591021.1"/>
    <property type="molecule type" value="Genomic_DNA"/>
</dbReference>
<reference evidence="3 4" key="1">
    <citation type="submission" date="2024-03" db="EMBL/GenBank/DDBJ databases">
        <title>Adaptation during the transition from Ophiocordyceps entomopathogen to insect associate is accompanied by gene loss and intensified selection.</title>
        <authorList>
            <person name="Ward C.M."/>
            <person name="Onetto C.A."/>
            <person name="Borneman A.R."/>
        </authorList>
    </citation>
    <scope>NUCLEOTIDE SEQUENCE [LARGE SCALE GENOMIC DNA]</scope>
    <source>
        <strain evidence="3">AWRI1</strain>
        <tissue evidence="3">Single Adult Female</tissue>
    </source>
</reference>
<accession>A0AAN9TXC5</accession>
<evidence type="ECO:0000313" key="3">
    <source>
        <dbReference type="EMBL" id="KAK7591021.1"/>
    </source>
</evidence>
<feature type="coiled-coil region" evidence="1">
    <location>
        <begin position="175"/>
        <end position="202"/>
    </location>
</feature>
<feature type="coiled-coil region" evidence="1">
    <location>
        <begin position="115"/>
        <end position="142"/>
    </location>
</feature>